<evidence type="ECO:0000313" key="1">
    <source>
        <dbReference type="EMBL" id="MYM19377.1"/>
    </source>
</evidence>
<evidence type="ECO:0000313" key="2">
    <source>
        <dbReference type="Proteomes" id="UP000469215"/>
    </source>
</evidence>
<gene>
    <name evidence="1" type="ORF">GSY69_05185</name>
</gene>
<protein>
    <submittedName>
        <fullName evidence="1">Uncharacterized protein</fullName>
    </submittedName>
</protein>
<dbReference type="Proteomes" id="UP000469215">
    <property type="component" value="Unassembled WGS sequence"/>
</dbReference>
<comment type="caution">
    <text evidence="1">The sequence shown here is derived from an EMBL/GenBank/DDBJ whole genome shotgun (WGS) entry which is preliminary data.</text>
</comment>
<proteinExistence type="predicted"/>
<dbReference type="AlphaFoldDB" id="A0A6N9H5L9"/>
<accession>A0A6N9H5L9</accession>
<reference evidence="1 2" key="1">
    <citation type="submission" date="2020-01" db="EMBL/GenBank/DDBJ databases">
        <authorList>
            <person name="Deng T."/>
        </authorList>
    </citation>
    <scope>NUCLEOTIDE SEQUENCE [LARGE SCALE GENOMIC DNA]</scope>
    <source>
        <strain evidence="1 2">5221</strain>
    </source>
</reference>
<sequence>MAADRTRLRFTGHIAGAGTAGGTRLVLGCWTRTPWGPFADVMAALPDGRRVLLAPAERVAEFVAATYAFDEVRIVPVAVHRTGTGAGSGWRVRAGGPEGGAPVLAWDFEVGRRTALGALLRAVPPPLARTAAFCRAVDPLARRVVPGVRTYGTAGAGRTEWYAASDLHALAASRAAWEGADLGALRPVASDPAFGFGSTPPAPSLTALTSTVRLG</sequence>
<organism evidence="1 2">
    <name type="scientific">Brevibacterium rongguiense</name>
    <dbReference type="NCBI Taxonomy" id="2695267"/>
    <lineage>
        <taxon>Bacteria</taxon>
        <taxon>Bacillati</taxon>
        <taxon>Actinomycetota</taxon>
        <taxon>Actinomycetes</taxon>
        <taxon>Micrococcales</taxon>
        <taxon>Brevibacteriaceae</taxon>
        <taxon>Brevibacterium</taxon>
    </lineage>
</organism>
<name>A0A6N9H5L9_9MICO</name>
<dbReference type="EMBL" id="WWEQ01000015">
    <property type="protein sequence ID" value="MYM19377.1"/>
    <property type="molecule type" value="Genomic_DNA"/>
</dbReference>
<dbReference type="RefSeq" id="WP_160952813.1">
    <property type="nucleotide sequence ID" value="NZ_WWEQ01000015.1"/>
</dbReference>
<keyword evidence="2" id="KW-1185">Reference proteome</keyword>